<evidence type="ECO:0000313" key="5">
    <source>
        <dbReference type="Proteomes" id="UP001589748"/>
    </source>
</evidence>
<keyword evidence="5" id="KW-1185">Reference proteome</keyword>
<dbReference type="InterPro" id="IPR057326">
    <property type="entry name" value="KR_dom"/>
</dbReference>
<dbReference type="Proteomes" id="UP001589748">
    <property type="component" value="Unassembled WGS sequence"/>
</dbReference>
<dbReference type="EC" id="1.1.1.-" evidence="4"/>
<reference evidence="4 5" key="1">
    <citation type="submission" date="2024-09" db="EMBL/GenBank/DDBJ databases">
        <authorList>
            <person name="Sun Q."/>
            <person name="Mori K."/>
        </authorList>
    </citation>
    <scope>NUCLEOTIDE SEQUENCE [LARGE SCALE GENOMIC DNA]</scope>
    <source>
        <strain evidence="4 5">TISTR 1856</strain>
    </source>
</reference>
<comment type="similarity">
    <text evidence="1">Belongs to the short-chain dehydrogenases/reductases (SDR) family.</text>
</comment>
<feature type="domain" description="Ketoreductase" evidence="3">
    <location>
        <begin position="12"/>
        <end position="161"/>
    </location>
</feature>
<dbReference type="EMBL" id="JBHMDM010000007">
    <property type="protein sequence ID" value="MFB9378375.1"/>
    <property type="molecule type" value="Genomic_DNA"/>
</dbReference>
<dbReference type="InterPro" id="IPR002347">
    <property type="entry name" value="SDR_fam"/>
</dbReference>
<protein>
    <submittedName>
        <fullName evidence="4">SDR family NAD(P)-dependent oxidoreductase</fullName>
        <ecNumber evidence="4">1.1.1.-</ecNumber>
    </submittedName>
</protein>
<dbReference type="Gene3D" id="3.40.50.720">
    <property type="entry name" value="NAD(P)-binding Rossmann-like Domain"/>
    <property type="match status" value="1"/>
</dbReference>
<dbReference type="CDD" id="cd05233">
    <property type="entry name" value="SDR_c"/>
    <property type="match status" value="1"/>
</dbReference>
<keyword evidence="2 4" id="KW-0560">Oxidoreductase</keyword>
<dbReference type="RefSeq" id="WP_380137028.1">
    <property type="nucleotide sequence ID" value="NZ_JBHLUI010000008.1"/>
</dbReference>
<dbReference type="InterPro" id="IPR020904">
    <property type="entry name" value="Sc_DH/Rdtase_CS"/>
</dbReference>
<sequence>MTNTGSTALQDKVALITGGAGGIGLATVRAFLRQGAKVMIAELDQDRAQQAAEQVAAEFAADDSVAEGSVAGVAVDVADYAQVAAAVARTVEVFGRLDVMFNNAGIAGGKPLLEHDPEKDYDPIIRIDQDGVYFGILAAGRQFRDQGGGGVIINTSSIYGEQAAELAFTYSAAKAAVISFTRSAAYELAEHGTRVVAITPGRIATPMIRQFSPELQELFASELLRNKLTEPDEVAEVVAFLASDAANVINGTVVSVDDGYSVFKQRFDLPAF</sequence>
<dbReference type="PRINTS" id="PR00081">
    <property type="entry name" value="GDHRDH"/>
</dbReference>
<dbReference type="PANTHER" id="PTHR24321:SF15">
    <property type="entry name" value="OXIDOREDUCTASE UCPA"/>
    <property type="match status" value="1"/>
</dbReference>
<evidence type="ECO:0000256" key="1">
    <source>
        <dbReference type="ARBA" id="ARBA00006484"/>
    </source>
</evidence>
<comment type="caution">
    <text evidence="4">The sequence shown here is derived from an EMBL/GenBank/DDBJ whole genome shotgun (WGS) entry which is preliminary data.</text>
</comment>
<proteinExistence type="inferred from homology"/>
<evidence type="ECO:0000259" key="3">
    <source>
        <dbReference type="SMART" id="SM00822"/>
    </source>
</evidence>
<accession>A0ABV5LWA0</accession>
<dbReference type="PANTHER" id="PTHR24321">
    <property type="entry name" value="DEHYDROGENASES, SHORT CHAIN"/>
    <property type="match status" value="1"/>
</dbReference>
<name>A0ABV5LWA0_9ACTN</name>
<evidence type="ECO:0000313" key="4">
    <source>
        <dbReference type="EMBL" id="MFB9378375.1"/>
    </source>
</evidence>
<dbReference type="SUPFAM" id="SSF51735">
    <property type="entry name" value="NAD(P)-binding Rossmann-fold domains"/>
    <property type="match status" value="1"/>
</dbReference>
<dbReference type="InterPro" id="IPR036291">
    <property type="entry name" value="NAD(P)-bd_dom_sf"/>
</dbReference>
<dbReference type="PRINTS" id="PR00080">
    <property type="entry name" value="SDRFAMILY"/>
</dbReference>
<organism evidence="4 5">
    <name type="scientific">Kineococcus gynurae</name>
    <dbReference type="NCBI Taxonomy" id="452979"/>
    <lineage>
        <taxon>Bacteria</taxon>
        <taxon>Bacillati</taxon>
        <taxon>Actinomycetota</taxon>
        <taxon>Actinomycetes</taxon>
        <taxon>Kineosporiales</taxon>
        <taxon>Kineosporiaceae</taxon>
        <taxon>Kineococcus</taxon>
    </lineage>
</organism>
<evidence type="ECO:0000256" key="2">
    <source>
        <dbReference type="ARBA" id="ARBA00023002"/>
    </source>
</evidence>
<dbReference type="PROSITE" id="PS00061">
    <property type="entry name" value="ADH_SHORT"/>
    <property type="match status" value="1"/>
</dbReference>
<dbReference type="SMART" id="SM00822">
    <property type="entry name" value="PKS_KR"/>
    <property type="match status" value="1"/>
</dbReference>
<gene>
    <name evidence="4" type="ORF">ACFFVI_15510</name>
</gene>
<dbReference type="GO" id="GO:0016491">
    <property type="term" value="F:oxidoreductase activity"/>
    <property type="evidence" value="ECO:0007669"/>
    <property type="project" value="UniProtKB-KW"/>
</dbReference>
<dbReference type="Pfam" id="PF13561">
    <property type="entry name" value="adh_short_C2"/>
    <property type="match status" value="1"/>
</dbReference>